<dbReference type="GO" id="GO:0008168">
    <property type="term" value="F:methyltransferase activity"/>
    <property type="evidence" value="ECO:0007669"/>
    <property type="project" value="UniProtKB-KW"/>
</dbReference>
<dbReference type="STRING" id="35525.A0A0P5SR69"/>
<reference evidence="2 3" key="1">
    <citation type="submission" date="2016-03" db="EMBL/GenBank/DDBJ databases">
        <title>EvidentialGene: Evidence-directed Construction of Genes on Genomes.</title>
        <authorList>
            <person name="Gilbert D.G."/>
            <person name="Choi J.-H."/>
            <person name="Mockaitis K."/>
            <person name="Colbourne J."/>
            <person name="Pfrender M."/>
        </authorList>
    </citation>
    <scope>NUCLEOTIDE SEQUENCE [LARGE SCALE GENOMIC DNA]</scope>
    <source>
        <strain evidence="2 3">Xinb3</strain>
        <tissue evidence="2">Complete organism</tissue>
    </source>
</reference>
<dbReference type="Proteomes" id="UP000076858">
    <property type="component" value="Unassembled WGS sequence"/>
</dbReference>
<dbReference type="PANTHER" id="PTHR12829">
    <property type="entry name" value="N6-ADENOSINE-METHYLTRANSFERASE"/>
    <property type="match status" value="1"/>
</dbReference>
<dbReference type="SUPFAM" id="SSF53335">
    <property type="entry name" value="S-adenosyl-L-methionine-dependent methyltransferases"/>
    <property type="match status" value="1"/>
</dbReference>
<proteinExistence type="inferred from homology"/>
<comment type="caution">
    <text evidence="2">The sequence shown here is derived from an EMBL/GenBank/DDBJ whole genome shotgun (WGS) entry which is preliminary data.</text>
</comment>
<accession>A0A0P5SR69</accession>
<comment type="similarity">
    <text evidence="1">Belongs to the MT-A70-like family.</text>
</comment>
<dbReference type="PANTHER" id="PTHR12829:SF4">
    <property type="entry name" value="N(6)-ADENINE-SPECIFIC METHYLTRANSFERASE METTL4"/>
    <property type="match status" value="1"/>
</dbReference>
<organism evidence="2 3">
    <name type="scientific">Daphnia magna</name>
    <dbReference type="NCBI Taxonomy" id="35525"/>
    <lineage>
        <taxon>Eukaryota</taxon>
        <taxon>Metazoa</taxon>
        <taxon>Ecdysozoa</taxon>
        <taxon>Arthropoda</taxon>
        <taxon>Crustacea</taxon>
        <taxon>Branchiopoda</taxon>
        <taxon>Diplostraca</taxon>
        <taxon>Cladocera</taxon>
        <taxon>Anomopoda</taxon>
        <taxon>Daphniidae</taxon>
        <taxon>Daphnia</taxon>
    </lineage>
</organism>
<dbReference type="InterPro" id="IPR007757">
    <property type="entry name" value="MT-A70-like"/>
</dbReference>
<dbReference type="InterPro" id="IPR029063">
    <property type="entry name" value="SAM-dependent_MTases_sf"/>
</dbReference>
<dbReference type="GO" id="GO:0003676">
    <property type="term" value="F:nucleic acid binding"/>
    <property type="evidence" value="ECO:0007669"/>
    <property type="project" value="InterPro"/>
</dbReference>
<dbReference type="Pfam" id="PF05063">
    <property type="entry name" value="MT-A70"/>
    <property type="match status" value="1"/>
</dbReference>
<gene>
    <name evidence="2" type="ORF">APZ42_011992</name>
</gene>
<dbReference type="AlphaFoldDB" id="A0A0P5SR69"/>
<name>A0A0P5SR69_9CRUS</name>
<dbReference type="GO" id="GO:0032259">
    <property type="term" value="P:methylation"/>
    <property type="evidence" value="ECO:0007669"/>
    <property type="project" value="UniProtKB-KW"/>
</dbReference>
<keyword evidence="2" id="KW-0808">Transferase</keyword>
<dbReference type="PROSITE" id="PS00092">
    <property type="entry name" value="N6_MTASE"/>
    <property type="match status" value="1"/>
</dbReference>
<evidence type="ECO:0000256" key="1">
    <source>
        <dbReference type="PROSITE-ProRule" id="PRU00489"/>
    </source>
</evidence>
<dbReference type="GO" id="GO:0005634">
    <property type="term" value="C:nucleus"/>
    <property type="evidence" value="ECO:0007669"/>
    <property type="project" value="TreeGrafter"/>
</dbReference>
<dbReference type="OrthoDB" id="10045710at2759"/>
<dbReference type="PROSITE" id="PS51143">
    <property type="entry name" value="MT_A70"/>
    <property type="match status" value="1"/>
</dbReference>
<dbReference type="InterPro" id="IPR002052">
    <property type="entry name" value="DNA_methylase_N6_adenine_CS"/>
</dbReference>
<dbReference type="EMBL" id="LRGB01000068">
    <property type="protein sequence ID" value="KZS21149.1"/>
    <property type="molecule type" value="Genomic_DNA"/>
</dbReference>
<protein>
    <submittedName>
        <fullName evidence="2">Methyltransferase 4-like protein</fullName>
    </submittedName>
</protein>
<keyword evidence="3" id="KW-1185">Reference proteome</keyword>
<evidence type="ECO:0000313" key="2">
    <source>
        <dbReference type="EMBL" id="KZS21149.1"/>
    </source>
</evidence>
<evidence type="ECO:0000313" key="3">
    <source>
        <dbReference type="Proteomes" id="UP000076858"/>
    </source>
</evidence>
<sequence length="371" mass="42106">MAILHQSEAGYFVCHRSLSEEMCGRPYLRSLFNIRTPFLKDQEAMSVAQEMASGVPKKRKRKKNHEVKQLPLEESKVVDFLSELSKFFQPLPSPLDFAENNKSARDLVTQFLSSASGSKIQDFNLEMSCLNSLEHVIEKEINGETFILPPHSQFYKNDINYLDTLEKKSGCTFSLIVMDPPWTNRFVKRKRNAGSVNSYRSMDNDILATLPISGLCIEGALVAIWCTNSKTHLDYLTGTLLPLWKLTYIATWFWIKVTVSGKFVCEWNGPSGKHPFERVILARKMHSVKEGLKSVPIPDKQIFVSIPCAIHSFKPPLQKLLQPFLEAGGQALELFARSLLPDTISLGNQVPLLQHVSLFEEKENTCNHFSR</sequence>
<keyword evidence="2" id="KW-0489">Methyltransferase</keyword>